<evidence type="ECO:0000313" key="6">
    <source>
        <dbReference type="EMBL" id="EIM79618.1"/>
    </source>
</evidence>
<keyword evidence="4" id="KW-0274">FAD</keyword>
<dbReference type="Pfam" id="PF00732">
    <property type="entry name" value="GMC_oxred_N"/>
    <property type="match status" value="1"/>
</dbReference>
<dbReference type="eggNOG" id="KOG1238">
    <property type="taxonomic scope" value="Eukaryota"/>
</dbReference>
<dbReference type="KEGG" id="shs:STEHIDRAFT_69162"/>
<dbReference type="Gene3D" id="3.30.560.10">
    <property type="entry name" value="Glucose Oxidase, domain 3"/>
    <property type="match status" value="1"/>
</dbReference>
<keyword evidence="3" id="KW-0285">Flavoprotein</keyword>
<dbReference type="Gene3D" id="3.50.50.60">
    <property type="entry name" value="FAD/NAD(P)-binding domain"/>
    <property type="match status" value="1"/>
</dbReference>
<evidence type="ECO:0000313" key="7">
    <source>
        <dbReference type="Proteomes" id="UP000053927"/>
    </source>
</evidence>
<dbReference type="GO" id="GO:0050660">
    <property type="term" value="F:flavin adenine dinucleotide binding"/>
    <property type="evidence" value="ECO:0007669"/>
    <property type="project" value="InterPro"/>
</dbReference>
<organism evidence="6 7">
    <name type="scientific">Stereum hirsutum (strain FP-91666)</name>
    <name type="common">White-rot fungus</name>
    <dbReference type="NCBI Taxonomy" id="721885"/>
    <lineage>
        <taxon>Eukaryota</taxon>
        <taxon>Fungi</taxon>
        <taxon>Dikarya</taxon>
        <taxon>Basidiomycota</taxon>
        <taxon>Agaricomycotina</taxon>
        <taxon>Agaricomycetes</taxon>
        <taxon>Russulales</taxon>
        <taxon>Stereaceae</taxon>
        <taxon>Stereum</taxon>
    </lineage>
</organism>
<dbReference type="PANTHER" id="PTHR11552">
    <property type="entry name" value="GLUCOSE-METHANOL-CHOLINE GMC OXIDOREDUCTASE"/>
    <property type="match status" value="1"/>
</dbReference>
<evidence type="ECO:0000256" key="3">
    <source>
        <dbReference type="ARBA" id="ARBA00022630"/>
    </source>
</evidence>
<proteinExistence type="inferred from homology"/>
<evidence type="ECO:0000256" key="1">
    <source>
        <dbReference type="ARBA" id="ARBA00001974"/>
    </source>
</evidence>
<dbReference type="InterPro" id="IPR000172">
    <property type="entry name" value="GMC_OxRdtase_N"/>
</dbReference>
<evidence type="ECO:0000259" key="5">
    <source>
        <dbReference type="Pfam" id="PF00732"/>
    </source>
</evidence>
<evidence type="ECO:0000256" key="2">
    <source>
        <dbReference type="ARBA" id="ARBA00010790"/>
    </source>
</evidence>
<dbReference type="PANTHER" id="PTHR11552:SF147">
    <property type="entry name" value="CHOLINE DEHYDROGENASE, MITOCHONDRIAL"/>
    <property type="match status" value="1"/>
</dbReference>
<evidence type="ECO:0000256" key="4">
    <source>
        <dbReference type="ARBA" id="ARBA00022827"/>
    </source>
</evidence>
<dbReference type="AlphaFoldDB" id="R7RXV0"/>
<protein>
    <recommendedName>
        <fullName evidence="5">Glucose-methanol-choline oxidoreductase N-terminal domain-containing protein</fullName>
    </recommendedName>
</protein>
<dbReference type="InterPro" id="IPR012132">
    <property type="entry name" value="GMC_OxRdtase"/>
</dbReference>
<sequence>MYTFKPDLELIDIVASLTIAGPPILDANARASVEAAGVSNVVFTVDEVHNRSSVYNRLIDVQSEATLSGSLQFLLDTLATKVLICNELGAARNGTTAVRAYGVQVAEGAGLPVASNFNATGGTQEFQTRNITARHEVIVSAGTFQSPQLVRTLYLSGIGDRQQLSLFGIETVVDLPGVGKNLQDHDEVTAIWELKQNTSLLNGCTFLSDPAEDPCLAYWIESGHQNVYSFGPSFVAITTQSNASNPEPDIFSYWAPGYFPGFVRGAASVLLSLSYPSPSCRTAHFDIPPPYSLPQASHRISQTTTDLSQSSCSKPIPLSHEGLYCRELDPDPLSPSTP</sequence>
<accession>R7RXV0</accession>
<dbReference type="EMBL" id="JH687402">
    <property type="protein sequence ID" value="EIM79618.1"/>
    <property type="molecule type" value="Genomic_DNA"/>
</dbReference>
<dbReference type="OrthoDB" id="269227at2759"/>
<comment type="similarity">
    <text evidence="2">Belongs to the GMC oxidoreductase family.</text>
</comment>
<dbReference type="RefSeq" id="XP_007311180.1">
    <property type="nucleotide sequence ID" value="XM_007311118.1"/>
</dbReference>
<name>R7RXV0_STEHR</name>
<feature type="domain" description="Glucose-methanol-choline oxidoreductase N-terminal" evidence="5">
    <location>
        <begin position="66"/>
        <end position="185"/>
    </location>
</feature>
<gene>
    <name evidence="6" type="ORF">STEHIDRAFT_69162</name>
</gene>
<dbReference type="Proteomes" id="UP000053927">
    <property type="component" value="Unassembled WGS sequence"/>
</dbReference>
<dbReference type="InterPro" id="IPR036188">
    <property type="entry name" value="FAD/NAD-bd_sf"/>
</dbReference>
<dbReference type="GO" id="GO:0016614">
    <property type="term" value="F:oxidoreductase activity, acting on CH-OH group of donors"/>
    <property type="evidence" value="ECO:0007669"/>
    <property type="project" value="InterPro"/>
</dbReference>
<comment type="cofactor">
    <cofactor evidence="1">
        <name>FAD</name>
        <dbReference type="ChEBI" id="CHEBI:57692"/>
    </cofactor>
</comment>
<dbReference type="SUPFAM" id="SSF51905">
    <property type="entry name" value="FAD/NAD(P)-binding domain"/>
    <property type="match status" value="1"/>
</dbReference>
<keyword evidence="7" id="KW-1185">Reference proteome</keyword>
<dbReference type="GeneID" id="18806516"/>
<dbReference type="OMA" id="DEVAVIW"/>
<reference evidence="7" key="1">
    <citation type="journal article" date="2012" name="Science">
        <title>The Paleozoic origin of enzymatic lignin decomposition reconstructed from 31 fungal genomes.</title>
        <authorList>
            <person name="Floudas D."/>
            <person name="Binder M."/>
            <person name="Riley R."/>
            <person name="Barry K."/>
            <person name="Blanchette R.A."/>
            <person name="Henrissat B."/>
            <person name="Martinez A.T."/>
            <person name="Otillar R."/>
            <person name="Spatafora J.W."/>
            <person name="Yadav J.S."/>
            <person name="Aerts A."/>
            <person name="Benoit I."/>
            <person name="Boyd A."/>
            <person name="Carlson A."/>
            <person name="Copeland A."/>
            <person name="Coutinho P.M."/>
            <person name="de Vries R.P."/>
            <person name="Ferreira P."/>
            <person name="Findley K."/>
            <person name="Foster B."/>
            <person name="Gaskell J."/>
            <person name="Glotzer D."/>
            <person name="Gorecki P."/>
            <person name="Heitman J."/>
            <person name="Hesse C."/>
            <person name="Hori C."/>
            <person name="Igarashi K."/>
            <person name="Jurgens J.A."/>
            <person name="Kallen N."/>
            <person name="Kersten P."/>
            <person name="Kohler A."/>
            <person name="Kuees U."/>
            <person name="Kumar T.K.A."/>
            <person name="Kuo A."/>
            <person name="LaButti K."/>
            <person name="Larrondo L.F."/>
            <person name="Lindquist E."/>
            <person name="Ling A."/>
            <person name="Lombard V."/>
            <person name="Lucas S."/>
            <person name="Lundell T."/>
            <person name="Martin R."/>
            <person name="McLaughlin D.J."/>
            <person name="Morgenstern I."/>
            <person name="Morin E."/>
            <person name="Murat C."/>
            <person name="Nagy L.G."/>
            <person name="Nolan M."/>
            <person name="Ohm R.A."/>
            <person name="Patyshakuliyeva A."/>
            <person name="Rokas A."/>
            <person name="Ruiz-Duenas F.J."/>
            <person name="Sabat G."/>
            <person name="Salamov A."/>
            <person name="Samejima M."/>
            <person name="Schmutz J."/>
            <person name="Slot J.C."/>
            <person name="St John F."/>
            <person name="Stenlid J."/>
            <person name="Sun H."/>
            <person name="Sun S."/>
            <person name="Syed K."/>
            <person name="Tsang A."/>
            <person name="Wiebenga A."/>
            <person name="Young D."/>
            <person name="Pisabarro A."/>
            <person name="Eastwood D.C."/>
            <person name="Martin F."/>
            <person name="Cullen D."/>
            <person name="Grigoriev I.V."/>
            <person name="Hibbett D.S."/>
        </authorList>
    </citation>
    <scope>NUCLEOTIDE SEQUENCE [LARGE SCALE GENOMIC DNA]</scope>
    <source>
        <strain evidence="7">FP-91666</strain>
    </source>
</reference>